<gene>
    <name evidence="2" type="ORF">NDU88_009260</name>
</gene>
<evidence type="ECO:0000313" key="2">
    <source>
        <dbReference type="EMBL" id="KAJ1156541.1"/>
    </source>
</evidence>
<name>A0AAV7RVL1_PLEWA</name>
<keyword evidence="3" id="KW-1185">Reference proteome</keyword>
<sequence>MHLCFSGSREAKILSPAAPLRLRGETRLLPPSPLLSFRGLDCPAPHPARSHAHRTTRPRPGEQTVDSPAPCSHSQLGGRHRGPAWREELKN</sequence>
<dbReference type="AlphaFoldDB" id="A0AAV7RVL1"/>
<dbReference type="Proteomes" id="UP001066276">
    <property type="component" value="Chromosome 5"/>
</dbReference>
<dbReference type="EMBL" id="JANPWB010000009">
    <property type="protein sequence ID" value="KAJ1156541.1"/>
    <property type="molecule type" value="Genomic_DNA"/>
</dbReference>
<feature type="region of interest" description="Disordered" evidence="1">
    <location>
        <begin position="39"/>
        <end position="91"/>
    </location>
</feature>
<proteinExistence type="predicted"/>
<organism evidence="2 3">
    <name type="scientific">Pleurodeles waltl</name>
    <name type="common">Iberian ribbed newt</name>
    <dbReference type="NCBI Taxonomy" id="8319"/>
    <lineage>
        <taxon>Eukaryota</taxon>
        <taxon>Metazoa</taxon>
        <taxon>Chordata</taxon>
        <taxon>Craniata</taxon>
        <taxon>Vertebrata</taxon>
        <taxon>Euteleostomi</taxon>
        <taxon>Amphibia</taxon>
        <taxon>Batrachia</taxon>
        <taxon>Caudata</taxon>
        <taxon>Salamandroidea</taxon>
        <taxon>Salamandridae</taxon>
        <taxon>Pleurodelinae</taxon>
        <taxon>Pleurodeles</taxon>
    </lineage>
</organism>
<evidence type="ECO:0000256" key="1">
    <source>
        <dbReference type="SAM" id="MobiDB-lite"/>
    </source>
</evidence>
<evidence type="ECO:0000313" key="3">
    <source>
        <dbReference type="Proteomes" id="UP001066276"/>
    </source>
</evidence>
<feature type="compositionally biased region" description="Basic residues" evidence="1">
    <location>
        <begin position="48"/>
        <end position="57"/>
    </location>
</feature>
<reference evidence="2" key="1">
    <citation type="journal article" date="2022" name="bioRxiv">
        <title>Sequencing and chromosome-scale assembly of the giantPleurodeles waltlgenome.</title>
        <authorList>
            <person name="Brown T."/>
            <person name="Elewa A."/>
            <person name="Iarovenko S."/>
            <person name="Subramanian E."/>
            <person name="Araus A.J."/>
            <person name="Petzold A."/>
            <person name="Susuki M."/>
            <person name="Suzuki K.-i.T."/>
            <person name="Hayashi T."/>
            <person name="Toyoda A."/>
            <person name="Oliveira C."/>
            <person name="Osipova E."/>
            <person name="Leigh N.D."/>
            <person name="Simon A."/>
            <person name="Yun M.H."/>
        </authorList>
    </citation>
    <scope>NUCLEOTIDE SEQUENCE</scope>
    <source>
        <strain evidence="2">20211129_DDA</strain>
        <tissue evidence="2">Liver</tissue>
    </source>
</reference>
<comment type="caution">
    <text evidence="2">The sequence shown here is derived from an EMBL/GenBank/DDBJ whole genome shotgun (WGS) entry which is preliminary data.</text>
</comment>
<protein>
    <submittedName>
        <fullName evidence="2">Uncharacterized protein</fullName>
    </submittedName>
</protein>
<accession>A0AAV7RVL1</accession>